<gene>
    <name evidence="1" type="ORF">GC101_26620</name>
</gene>
<reference evidence="1 2" key="1">
    <citation type="submission" date="2019-10" db="EMBL/GenBank/DDBJ databases">
        <title>Description of Paenibacillus terricola sp. nov.</title>
        <authorList>
            <person name="Carlier A."/>
            <person name="Qi S."/>
        </authorList>
    </citation>
    <scope>NUCLEOTIDE SEQUENCE [LARGE SCALE GENOMIC DNA]</scope>
    <source>
        <strain evidence="1 2">LMG 31459</strain>
    </source>
</reference>
<evidence type="ECO:0000313" key="1">
    <source>
        <dbReference type="EMBL" id="NOU82445.1"/>
    </source>
</evidence>
<protein>
    <recommendedName>
        <fullName evidence="3">Transposase</fullName>
    </recommendedName>
</protein>
<sequence length="75" mass="8695">MKQYPEEGEAIMELMPHWKRWGYEEGKAEGIEEGKEKAREEAQAEIIRKLLLHGFTPEAVSKAVELPLDEIKKLM</sequence>
<comment type="caution">
    <text evidence="1">The sequence shown here is derived from an EMBL/GenBank/DDBJ whole genome shotgun (WGS) entry which is preliminary data.</text>
</comment>
<dbReference type="RefSeq" id="WP_171719794.1">
    <property type="nucleotide sequence ID" value="NZ_WHOB01000079.1"/>
</dbReference>
<dbReference type="Proteomes" id="UP000596857">
    <property type="component" value="Unassembled WGS sequence"/>
</dbReference>
<organism evidence="1 2">
    <name type="scientific">Paenibacillus phytohabitans</name>
    <dbReference type="NCBI Taxonomy" id="2654978"/>
    <lineage>
        <taxon>Bacteria</taxon>
        <taxon>Bacillati</taxon>
        <taxon>Bacillota</taxon>
        <taxon>Bacilli</taxon>
        <taxon>Bacillales</taxon>
        <taxon>Paenibacillaceae</taxon>
        <taxon>Paenibacillus</taxon>
    </lineage>
</organism>
<evidence type="ECO:0000313" key="2">
    <source>
        <dbReference type="Proteomes" id="UP000596857"/>
    </source>
</evidence>
<accession>A0ABX1YRR1</accession>
<dbReference type="EMBL" id="WHOB01000079">
    <property type="protein sequence ID" value="NOU82445.1"/>
    <property type="molecule type" value="Genomic_DNA"/>
</dbReference>
<name>A0ABX1YRR1_9BACL</name>
<evidence type="ECO:0008006" key="3">
    <source>
        <dbReference type="Google" id="ProtNLM"/>
    </source>
</evidence>
<proteinExistence type="predicted"/>
<keyword evidence="2" id="KW-1185">Reference proteome</keyword>